<organism evidence="1 2">
    <name type="scientific">Aquimonas voraii</name>
    <dbReference type="NCBI Taxonomy" id="265719"/>
    <lineage>
        <taxon>Bacteria</taxon>
        <taxon>Pseudomonadati</taxon>
        <taxon>Pseudomonadota</taxon>
        <taxon>Gammaproteobacteria</taxon>
        <taxon>Lysobacterales</taxon>
        <taxon>Lysobacteraceae</taxon>
        <taxon>Aquimonas</taxon>
    </lineage>
</organism>
<evidence type="ECO:0000313" key="2">
    <source>
        <dbReference type="Proteomes" id="UP000199603"/>
    </source>
</evidence>
<dbReference type="Proteomes" id="UP000199603">
    <property type="component" value="Unassembled WGS sequence"/>
</dbReference>
<dbReference type="EMBL" id="FNAG01000022">
    <property type="protein sequence ID" value="SDE12131.1"/>
    <property type="molecule type" value="Genomic_DNA"/>
</dbReference>
<dbReference type="STRING" id="265719.SAMN04488509_12216"/>
<reference evidence="1 2" key="1">
    <citation type="submission" date="2016-10" db="EMBL/GenBank/DDBJ databases">
        <authorList>
            <person name="de Groot N.N."/>
        </authorList>
    </citation>
    <scope>NUCLEOTIDE SEQUENCE [LARGE SCALE GENOMIC DNA]</scope>
    <source>
        <strain evidence="1 2">DSM 16957</strain>
    </source>
</reference>
<dbReference type="RefSeq" id="WP_281187143.1">
    <property type="nucleotide sequence ID" value="NZ_FNAG01000022.1"/>
</dbReference>
<proteinExistence type="predicted"/>
<protein>
    <submittedName>
        <fullName evidence="1">Uncharacterized protein</fullName>
    </submittedName>
</protein>
<dbReference type="AlphaFoldDB" id="A0A1G7ABF7"/>
<gene>
    <name evidence="1" type="ORF">SAMN04488509_12216</name>
</gene>
<keyword evidence="2" id="KW-1185">Reference proteome</keyword>
<sequence length="43" mass="4446">MSPRALKRSLLLAAAALLAAAGALWARYGSEIFVQGLGPLFCA</sequence>
<evidence type="ECO:0000313" key="1">
    <source>
        <dbReference type="EMBL" id="SDE12131.1"/>
    </source>
</evidence>
<accession>A0A1G7ABF7</accession>
<name>A0A1G7ABF7_9GAMM</name>